<dbReference type="FunFam" id="2.30.30.40:FF:000168">
    <property type="entry name" value="SH3 domain protein (Cyk3)"/>
    <property type="match status" value="1"/>
</dbReference>
<feature type="compositionally biased region" description="Basic and acidic residues" evidence="3">
    <location>
        <begin position="535"/>
        <end position="545"/>
    </location>
</feature>
<dbReference type="eggNOG" id="KOG4575">
    <property type="taxonomic scope" value="Eukaryota"/>
</dbReference>
<name>K1WRB1_MARBU</name>
<dbReference type="AlphaFoldDB" id="K1WRB1"/>
<dbReference type="GeneID" id="18758037"/>
<dbReference type="InParanoid" id="K1WRB1"/>
<reference evidence="5 6" key="1">
    <citation type="journal article" date="2012" name="BMC Genomics">
        <title>Sequencing the genome of Marssonina brunnea reveals fungus-poplar co-evolution.</title>
        <authorList>
            <person name="Zhu S."/>
            <person name="Cao Y.-Z."/>
            <person name="Jiang C."/>
            <person name="Tan B.-Y."/>
            <person name="Wang Z."/>
            <person name="Feng S."/>
            <person name="Zhang L."/>
            <person name="Su X.-H."/>
            <person name="Brejova B."/>
            <person name="Vinar T."/>
            <person name="Xu M."/>
            <person name="Wang M.-X."/>
            <person name="Zhang S.-G."/>
            <person name="Huang M.-R."/>
            <person name="Wu R."/>
            <person name="Zhou Y."/>
        </authorList>
    </citation>
    <scope>NUCLEOTIDE SEQUENCE [LARGE SCALE GENOMIC DNA]</scope>
    <source>
        <strain evidence="5 6">MB_m1</strain>
    </source>
</reference>
<dbReference type="EMBL" id="JH921430">
    <property type="protein sequence ID" value="EKD20150.1"/>
    <property type="molecule type" value="Genomic_DNA"/>
</dbReference>
<dbReference type="OMA" id="ETWYFLA"/>
<dbReference type="SUPFAM" id="SSF54001">
    <property type="entry name" value="Cysteine proteinases"/>
    <property type="match status" value="1"/>
</dbReference>
<dbReference type="KEGG" id="mbe:MBM_02102"/>
<feature type="compositionally biased region" description="Basic and acidic residues" evidence="3">
    <location>
        <begin position="126"/>
        <end position="143"/>
    </location>
</feature>
<dbReference type="SUPFAM" id="SSF50044">
    <property type="entry name" value="SH3-domain"/>
    <property type="match status" value="1"/>
</dbReference>
<dbReference type="STRING" id="1072389.K1WRB1"/>
<keyword evidence="1 2" id="KW-0728">SH3 domain</keyword>
<feature type="compositionally biased region" description="Polar residues" evidence="3">
    <location>
        <begin position="579"/>
        <end position="597"/>
    </location>
</feature>
<sequence length="1235" mass="134805">MPDPPPLPTRFPVWCRAVFSYTAETKRDLGFIEGDLIECLNAGDGSWWMGRLFRDKRMLGLFPSNFVEVLPDNFRPTVKSSSPMPERTASTSPFNNPFAAKPKPKSARKPFQSYAQPDTAALQRAEAQKREAERKAEREREAAAARARRPSPSPRQTPSQGNLSRSYGSRAPSPPSTRNGYNYRVPSPAPPTHYGYGSRAPSPAPPMPNAYGARGPSPAPPVHNGYGDSRAPSPAPPMNYGYGSRAPSPAPSLQHRPHSRAASPHPPFDVGGSSPPPPPPPHRVAYTPHGSTDSFDHRPNGYHTSRAASPCPPSPRETGLTPSPLRSAMDDVMTSLADMGMSRDTRSPEAPVDPWSPEAFDQTYVMARRAAPPRPNTATGIRAASPYDNGDELFLGSPNPRHVDQPPPQLSNYVQRMENRLSKMHASSPMPPDHDEIRPAVPPKMNSYPRPKSSMGEREQSSQPSKLRHRKSAYDVGRSMLERTFTTKTNSTSSSSGTRSTTTNGSNTTASTDRSLMSGASASGISSTSAGSYARRKEALTERARAHSAFGSRKDRFTGGHGSQVDFGERPETPVTGISYHSSHASNPPRPQSQAGWQGSHGESDSMLGGLVAPKAKKSGFFKKIIESAKTGAASARSSIAVGESPRPAVPTKMPNGVTSIAGGYGNSYGNSYGHHPATDMGLGGNSGNDWVQVRRDVNRSNSLSHIERVERKERCQMMDYPAISPVAELYEQCDGDEGADGNPIPEPTNFQAVNLTLVDKNTRFINSLPPMTNPISLATGFVCRPYRSDVQRLRAIFTWVSEKITWEEDFECEPDSRRVIQTKRGCGEEVAILVMEMCAAVGIHAEVIRGYLKTPGEVPELTLMPRPNHWWNAVIVDGEWRIMDCALAAPSHPRRALYSSAGGQVAESWWFLARPWEICWTHVPEQHHQQHLCPPMAHEILLALPCACPSFFKNAIEMAEYDTSLVRVEDLEQVHVKFTVPADIECVAEVEARAFERDADGDLFESGETVTKRALAQAEWIGGQKRYTVKALLPGDEGQGTLKIYAGKRGLMHSIKDIPHPMAFALPIIHIGENPAYEFVTRHPTPHAQRHDLYVAQPQCQRLALNNTFVFAIRQHPSSLGPASPNPGGASPIPFIRPSSAMSLNSSSASGSGSNPSTYASKKPAKLAIQAPGGKVLRLMRKEEKVQSTSMAIEKGDGGTWETIIKVGERGVWRGLVLADRSARWCVFAEWTCV</sequence>
<dbReference type="PROSITE" id="PS50002">
    <property type="entry name" value="SH3"/>
    <property type="match status" value="1"/>
</dbReference>
<keyword evidence="6" id="KW-1185">Reference proteome</keyword>
<dbReference type="Gene3D" id="2.30.30.40">
    <property type="entry name" value="SH3 Domains"/>
    <property type="match status" value="1"/>
</dbReference>
<feature type="compositionally biased region" description="Low complexity" evidence="3">
    <location>
        <begin position="1145"/>
        <end position="1158"/>
    </location>
</feature>
<dbReference type="Proteomes" id="UP000006753">
    <property type="component" value="Unassembled WGS sequence"/>
</dbReference>
<dbReference type="SMART" id="SM00460">
    <property type="entry name" value="TGc"/>
    <property type="match status" value="1"/>
</dbReference>
<dbReference type="FunCoup" id="K1WRB1">
    <property type="interactions" value="29"/>
</dbReference>
<evidence type="ECO:0000256" key="3">
    <source>
        <dbReference type="SAM" id="MobiDB-lite"/>
    </source>
</evidence>
<feature type="compositionally biased region" description="Polar residues" evidence="3">
    <location>
        <begin position="78"/>
        <end position="92"/>
    </location>
</feature>
<dbReference type="Gene3D" id="3.10.620.30">
    <property type="match status" value="1"/>
</dbReference>
<dbReference type="HOGENOM" id="CLU_002511_0_1_1"/>
<evidence type="ECO:0000313" key="5">
    <source>
        <dbReference type="EMBL" id="EKD20150.1"/>
    </source>
</evidence>
<dbReference type="InterPro" id="IPR052557">
    <property type="entry name" value="CAP/Cytokinesis_protein"/>
</dbReference>
<dbReference type="Pfam" id="PF24584">
    <property type="entry name" value="Ig_CYK3_C"/>
    <property type="match status" value="2"/>
</dbReference>
<dbReference type="Pfam" id="PF01841">
    <property type="entry name" value="Transglut_core"/>
    <property type="match status" value="1"/>
</dbReference>
<dbReference type="InterPro" id="IPR038765">
    <property type="entry name" value="Papain-like_cys_pep_sf"/>
</dbReference>
<evidence type="ECO:0000256" key="2">
    <source>
        <dbReference type="PROSITE-ProRule" id="PRU00192"/>
    </source>
</evidence>
<feature type="compositionally biased region" description="Low complexity" evidence="3">
    <location>
        <begin position="484"/>
        <end position="532"/>
    </location>
</feature>
<evidence type="ECO:0000313" key="6">
    <source>
        <dbReference type="Proteomes" id="UP000006753"/>
    </source>
</evidence>
<protein>
    <submittedName>
        <fullName evidence="5">Variant SH3 domain-containing protein</fullName>
    </submittedName>
</protein>
<dbReference type="PANTHER" id="PTHR46333:SF2">
    <property type="entry name" value="CYTOKINESIS PROTEIN 3"/>
    <property type="match status" value="1"/>
</dbReference>
<proteinExistence type="predicted"/>
<dbReference type="InterPro" id="IPR001452">
    <property type="entry name" value="SH3_domain"/>
</dbReference>
<organism evidence="5 6">
    <name type="scientific">Marssonina brunnea f. sp. multigermtubi (strain MB_m1)</name>
    <name type="common">Marssonina leaf spot fungus</name>
    <dbReference type="NCBI Taxonomy" id="1072389"/>
    <lineage>
        <taxon>Eukaryota</taxon>
        <taxon>Fungi</taxon>
        <taxon>Dikarya</taxon>
        <taxon>Ascomycota</taxon>
        <taxon>Pezizomycotina</taxon>
        <taxon>Leotiomycetes</taxon>
        <taxon>Helotiales</taxon>
        <taxon>Drepanopezizaceae</taxon>
        <taxon>Drepanopeziza</taxon>
    </lineage>
</organism>
<dbReference type="OrthoDB" id="6129702at2759"/>
<feature type="region of interest" description="Disordered" evidence="3">
    <location>
        <begin position="370"/>
        <end position="610"/>
    </location>
</feature>
<dbReference type="PANTHER" id="PTHR46333">
    <property type="entry name" value="CYTOKINESIS PROTEIN 3"/>
    <property type="match status" value="1"/>
</dbReference>
<gene>
    <name evidence="5" type="ORF">MBM_02102</name>
</gene>
<dbReference type="FunFam" id="3.10.620.30:FF:000005">
    <property type="entry name" value="SH3 domain protein (Cyk3), putative"/>
    <property type="match status" value="1"/>
</dbReference>
<dbReference type="SMART" id="SM00326">
    <property type="entry name" value="SH3"/>
    <property type="match status" value="1"/>
</dbReference>
<feature type="compositionally biased region" description="Polar residues" evidence="3">
    <location>
        <begin position="154"/>
        <end position="167"/>
    </location>
</feature>
<dbReference type="InterPro" id="IPR002931">
    <property type="entry name" value="Transglutaminase-like"/>
</dbReference>
<dbReference type="GO" id="GO:0110085">
    <property type="term" value="C:mitotic actomyosin contractile ring"/>
    <property type="evidence" value="ECO:0007669"/>
    <property type="project" value="TreeGrafter"/>
</dbReference>
<dbReference type="GO" id="GO:0140278">
    <property type="term" value="P:mitotic division septum assembly"/>
    <property type="evidence" value="ECO:0007669"/>
    <property type="project" value="TreeGrafter"/>
</dbReference>
<accession>K1WRB1</accession>
<dbReference type="Pfam" id="PF07653">
    <property type="entry name" value="SH3_2"/>
    <property type="match status" value="1"/>
</dbReference>
<feature type="region of interest" description="Disordered" evidence="3">
    <location>
        <begin position="1145"/>
        <end position="1166"/>
    </location>
</feature>
<dbReference type="InterPro" id="IPR056409">
    <property type="entry name" value="Ig_CYK3_C"/>
</dbReference>
<dbReference type="InterPro" id="IPR036028">
    <property type="entry name" value="SH3-like_dom_sf"/>
</dbReference>
<feature type="domain" description="SH3" evidence="4">
    <location>
        <begin position="10"/>
        <end position="72"/>
    </location>
</feature>
<evidence type="ECO:0000259" key="4">
    <source>
        <dbReference type="PROSITE" id="PS50002"/>
    </source>
</evidence>
<feature type="region of interest" description="Disordered" evidence="3">
    <location>
        <begin position="73"/>
        <end position="327"/>
    </location>
</feature>
<evidence type="ECO:0000256" key="1">
    <source>
        <dbReference type="ARBA" id="ARBA00022443"/>
    </source>
</evidence>